<dbReference type="InterPro" id="IPR029055">
    <property type="entry name" value="Ntn_hydrolases_N"/>
</dbReference>
<evidence type="ECO:0008006" key="3">
    <source>
        <dbReference type="Google" id="ProtNLM"/>
    </source>
</evidence>
<sequence length="107" mass="11439">MHFFLTVALRAEVRGGLGLQGAVDAPNRHNDSFPSSFYPRGMCPGSVTVEARMDLEAVGELRRRGHDVTVGDPWSECRLCAVARAPETGVLSAAADPRGLQGYAVGR</sequence>
<dbReference type="Gene3D" id="3.60.20.40">
    <property type="match status" value="1"/>
</dbReference>
<dbReference type="SUPFAM" id="SSF56235">
    <property type="entry name" value="N-terminal nucleophile aminohydrolases (Ntn hydrolases)"/>
    <property type="match status" value="1"/>
</dbReference>
<keyword evidence="2" id="KW-1185">Reference proteome</keyword>
<proteinExistence type="predicted"/>
<dbReference type="Proteomes" id="UP000660675">
    <property type="component" value="Unassembled WGS sequence"/>
</dbReference>
<evidence type="ECO:0000313" key="1">
    <source>
        <dbReference type="EMBL" id="GGV73187.1"/>
    </source>
</evidence>
<name>A0ABQ2VSB3_9ACTN</name>
<reference evidence="2" key="1">
    <citation type="journal article" date="2019" name="Int. J. Syst. Evol. Microbiol.">
        <title>The Global Catalogue of Microorganisms (GCM) 10K type strain sequencing project: providing services to taxonomists for standard genome sequencing and annotation.</title>
        <authorList>
            <consortium name="The Broad Institute Genomics Platform"/>
            <consortium name="The Broad Institute Genome Sequencing Center for Infectious Disease"/>
            <person name="Wu L."/>
            <person name="Ma J."/>
        </authorList>
    </citation>
    <scope>NUCLEOTIDE SEQUENCE [LARGE SCALE GENOMIC DNA]</scope>
    <source>
        <strain evidence="2">JCM 4376</strain>
    </source>
</reference>
<accession>A0ABQ2VSB3</accession>
<gene>
    <name evidence="1" type="ORF">GCM10015535_00030</name>
</gene>
<dbReference type="InterPro" id="IPR052896">
    <property type="entry name" value="GGT-like_enzyme"/>
</dbReference>
<dbReference type="PANTHER" id="PTHR43881:SF1">
    <property type="entry name" value="GAMMA-GLUTAMYLTRANSPEPTIDASE (AFU_ORTHOLOGUE AFUA_4G13580)"/>
    <property type="match status" value="1"/>
</dbReference>
<comment type="caution">
    <text evidence="1">The sequence shown here is derived from an EMBL/GenBank/DDBJ whole genome shotgun (WGS) entry which is preliminary data.</text>
</comment>
<dbReference type="EMBL" id="BMTF01000001">
    <property type="protein sequence ID" value="GGV73187.1"/>
    <property type="molecule type" value="Genomic_DNA"/>
</dbReference>
<dbReference type="InterPro" id="IPR043137">
    <property type="entry name" value="GGT_ssub_C"/>
</dbReference>
<protein>
    <recommendedName>
        <fullName evidence="3">Glyoxalase-like domain-containing protein</fullName>
    </recommendedName>
</protein>
<evidence type="ECO:0000313" key="2">
    <source>
        <dbReference type="Proteomes" id="UP000660675"/>
    </source>
</evidence>
<dbReference type="Pfam" id="PF01019">
    <property type="entry name" value="G_glu_transpept"/>
    <property type="match status" value="1"/>
</dbReference>
<dbReference type="PANTHER" id="PTHR43881">
    <property type="entry name" value="GAMMA-GLUTAMYLTRANSPEPTIDASE (AFU_ORTHOLOGUE AFUA_4G13580)"/>
    <property type="match status" value="1"/>
</dbReference>
<organism evidence="1 2">
    <name type="scientific">Streptomyces gelaticus</name>
    <dbReference type="NCBI Taxonomy" id="285446"/>
    <lineage>
        <taxon>Bacteria</taxon>
        <taxon>Bacillati</taxon>
        <taxon>Actinomycetota</taxon>
        <taxon>Actinomycetes</taxon>
        <taxon>Kitasatosporales</taxon>
        <taxon>Streptomycetaceae</taxon>
        <taxon>Streptomyces</taxon>
    </lineage>
</organism>